<protein>
    <submittedName>
        <fullName evidence="3">Outer membrane protein beta-barrel domain-containing protein</fullName>
    </submittedName>
</protein>
<evidence type="ECO:0000313" key="4">
    <source>
        <dbReference type="Proteomes" id="UP000319040"/>
    </source>
</evidence>
<keyword evidence="4" id="KW-1185">Reference proteome</keyword>
<sequence>MYKVYTFIFLCAFLLPIGMQAQENKKPASKTSEVIVIDENNERVIVGFKNARVEVNERNDTVAKITIGRRKWEFIEDYGSTKVRTVRVNHEDFKGHWAGVQLGFCNYQETDHAGFMDLNSGKSMTVGINFLQYSIGLQKHKTNLGLVTGMGWAVYNYRFDSNYLIQKNEEGITVGVPIADRNVKKNKIVASFINVPLLLELQSCEAGRQDAFISAGIYGGLKLGSHTKTVYEGNDKHKSRHDINLNPFQYGLMFQMGINWIKLYGTYNLSTLYEADKGPEVTPFTVGLTLVNF</sequence>
<feature type="signal peptide" evidence="1">
    <location>
        <begin position="1"/>
        <end position="21"/>
    </location>
</feature>
<organism evidence="3 4">
    <name type="scientific">Saccharicrinis carchari</name>
    <dbReference type="NCBI Taxonomy" id="1168039"/>
    <lineage>
        <taxon>Bacteria</taxon>
        <taxon>Pseudomonadati</taxon>
        <taxon>Bacteroidota</taxon>
        <taxon>Bacteroidia</taxon>
        <taxon>Marinilabiliales</taxon>
        <taxon>Marinilabiliaceae</taxon>
        <taxon>Saccharicrinis</taxon>
    </lineage>
</organism>
<evidence type="ECO:0000259" key="2">
    <source>
        <dbReference type="Pfam" id="PF13568"/>
    </source>
</evidence>
<dbReference type="Proteomes" id="UP000319040">
    <property type="component" value="Unassembled WGS sequence"/>
</dbReference>
<evidence type="ECO:0000256" key="1">
    <source>
        <dbReference type="SAM" id="SignalP"/>
    </source>
</evidence>
<dbReference type="InterPro" id="IPR025665">
    <property type="entry name" value="Beta-barrel_OMP_2"/>
</dbReference>
<dbReference type="AlphaFoldDB" id="A0A521CLL4"/>
<dbReference type="EMBL" id="FXTB01000003">
    <property type="protein sequence ID" value="SMO60343.1"/>
    <property type="molecule type" value="Genomic_DNA"/>
</dbReference>
<proteinExistence type="predicted"/>
<feature type="chain" id="PRO_5021733275" evidence="1">
    <location>
        <begin position="22"/>
        <end position="293"/>
    </location>
</feature>
<name>A0A521CLL4_SACCC</name>
<gene>
    <name evidence="3" type="ORF">SAMN06265379_103269</name>
</gene>
<dbReference type="Pfam" id="PF13568">
    <property type="entry name" value="OMP_b-brl_2"/>
    <property type="match status" value="1"/>
</dbReference>
<keyword evidence="1" id="KW-0732">Signal</keyword>
<evidence type="ECO:0000313" key="3">
    <source>
        <dbReference type="EMBL" id="SMO60343.1"/>
    </source>
</evidence>
<feature type="domain" description="Outer membrane protein beta-barrel" evidence="2">
    <location>
        <begin position="124"/>
        <end position="269"/>
    </location>
</feature>
<reference evidence="3 4" key="1">
    <citation type="submission" date="2017-05" db="EMBL/GenBank/DDBJ databases">
        <authorList>
            <person name="Varghese N."/>
            <person name="Submissions S."/>
        </authorList>
    </citation>
    <scope>NUCLEOTIDE SEQUENCE [LARGE SCALE GENOMIC DNA]</scope>
    <source>
        <strain evidence="3 4">DSM 27040</strain>
    </source>
</reference>
<dbReference type="OrthoDB" id="1117977at2"/>
<dbReference type="RefSeq" id="WP_142532967.1">
    <property type="nucleotide sequence ID" value="NZ_FXTB01000003.1"/>
</dbReference>
<accession>A0A521CLL4</accession>